<sequence>MSVATERVLPPKSPLLPPAVPPSDPGNVPSADVSPAKLPHPPGPANVNRWAGLTWRHAVEFWLSPLQYATKLAHRYGDLTSFLLFAQRAYLVNHPELIHEYLVRRRDDYVRAPWEMRVVRQLVGNGILTSEGELWTRQRRLIQQAFRGSMLPRYVQVTVAGTQERLERWESGKVVDLVEAMATLMMDLSIRTTTGINPEVIGGPTPEDLSEAVIEGAHQMSREMAIPITPPAWLPLPSRRRKREAIAAIDAYVRTAIQIRRADPNAYHDLLAVLLRAVDEEGDGKGMSDQQARDEAATILIASAHSTSSTLGWFWKLVLAKPELYERLVEEVDQVLGDREPNLEDVPKLTYVTQALKETLRLFPAAYVLFARMPIRDTSLGGYRICRGGWMITMPWVTHRDPRFFADPLTFDPDRFSAEREGDIPKGAYFPFGHGPRICIGQQLAMAQLPLVVAKVLQQWRLEPQAGFDDLATHRELAIRPATPCKVRVTRRDAPLSRKPR</sequence>
<accession>A0A5C6A242</accession>
<dbReference type="Pfam" id="PF00067">
    <property type="entry name" value="p450"/>
    <property type="match status" value="1"/>
</dbReference>
<comment type="similarity">
    <text evidence="1 8">Belongs to the cytochrome P450 family.</text>
</comment>
<dbReference type="RefSeq" id="WP_146446583.1">
    <property type="nucleotide sequence ID" value="NZ_SJPR01000008.1"/>
</dbReference>
<reference evidence="10 11" key="1">
    <citation type="submission" date="2019-02" db="EMBL/GenBank/DDBJ databases">
        <title>Deep-cultivation of Planctomycetes and their phenomic and genomic characterization uncovers novel biology.</title>
        <authorList>
            <person name="Wiegand S."/>
            <person name="Jogler M."/>
            <person name="Boedeker C."/>
            <person name="Pinto D."/>
            <person name="Vollmers J."/>
            <person name="Rivas-Marin E."/>
            <person name="Kohn T."/>
            <person name="Peeters S.H."/>
            <person name="Heuer A."/>
            <person name="Rast P."/>
            <person name="Oberbeckmann S."/>
            <person name="Bunk B."/>
            <person name="Jeske O."/>
            <person name="Meyerdierks A."/>
            <person name="Storesund J.E."/>
            <person name="Kallscheuer N."/>
            <person name="Luecker S."/>
            <person name="Lage O.M."/>
            <person name="Pohl T."/>
            <person name="Merkel B.J."/>
            <person name="Hornburger P."/>
            <person name="Mueller R.-W."/>
            <person name="Bruemmer F."/>
            <person name="Labrenz M."/>
            <person name="Spormann A.M."/>
            <person name="Op Den Camp H."/>
            <person name="Overmann J."/>
            <person name="Amann R."/>
            <person name="Jetten M.S.M."/>
            <person name="Mascher T."/>
            <person name="Medema M.H."/>
            <person name="Devos D.P."/>
            <person name="Kaster A.-K."/>
            <person name="Ovreas L."/>
            <person name="Rohde M."/>
            <person name="Galperin M.Y."/>
            <person name="Jogler C."/>
        </authorList>
    </citation>
    <scope>NUCLEOTIDE SEQUENCE [LARGE SCALE GENOMIC DNA]</scope>
    <source>
        <strain evidence="10 11">Pla108</strain>
    </source>
</reference>
<dbReference type="InterPro" id="IPR001128">
    <property type="entry name" value="Cyt_P450"/>
</dbReference>
<comment type="caution">
    <text evidence="10">The sequence shown here is derived from an EMBL/GenBank/DDBJ whole genome shotgun (WGS) entry which is preliminary data.</text>
</comment>
<protein>
    <submittedName>
        <fullName evidence="10">Epi-isozizaene 5-monooxygenase/(E)-beta-farnesene synthase</fullName>
        <ecNumber evidence="10">1.14.13.106</ecNumber>
    </submittedName>
</protein>
<keyword evidence="6 8" id="KW-0503">Monooxygenase</keyword>
<dbReference type="AlphaFoldDB" id="A0A5C6A242"/>
<evidence type="ECO:0000256" key="2">
    <source>
        <dbReference type="ARBA" id="ARBA00022617"/>
    </source>
</evidence>
<evidence type="ECO:0000256" key="3">
    <source>
        <dbReference type="ARBA" id="ARBA00022723"/>
    </source>
</evidence>
<keyword evidence="11" id="KW-1185">Reference proteome</keyword>
<dbReference type="EC" id="1.14.13.106" evidence="10"/>
<feature type="binding site" description="axial binding residue" evidence="7">
    <location>
        <position position="439"/>
    </location>
    <ligand>
        <name>heme</name>
        <dbReference type="ChEBI" id="CHEBI:30413"/>
    </ligand>
    <ligandPart>
        <name>Fe</name>
        <dbReference type="ChEBI" id="CHEBI:18248"/>
    </ligandPart>
</feature>
<feature type="compositionally biased region" description="Pro residues" evidence="9">
    <location>
        <begin position="11"/>
        <end position="24"/>
    </location>
</feature>
<dbReference type="InterPro" id="IPR036396">
    <property type="entry name" value="Cyt_P450_sf"/>
</dbReference>
<dbReference type="InterPro" id="IPR002403">
    <property type="entry name" value="Cyt_P450_E_grp-IV"/>
</dbReference>
<dbReference type="EMBL" id="SJPR01000008">
    <property type="protein sequence ID" value="TWT93410.1"/>
    <property type="molecule type" value="Genomic_DNA"/>
</dbReference>
<evidence type="ECO:0000256" key="5">
    <source>
        <dbReference type="ARBA" id="ARBA00023004"/>
    </source>
</evidence>
<evidence type="ECO:0000256" key="4">
    <source>
        <dbReference type="ARBA" id="ARBA00023002"/>
    </source>
</evidence>
<evidence type="ECO:0000256" key="6">
    <source>
        <dbReference type="ARBA" id="ARBA00023033"/>
    </source>
</evidence>
<proteinExistence type="inferred from homology"/>
<keyword evidence="3 7" id="KW-0479">Metal-binding</keyword>
<organism evidence="10 11">
    <name type="scientific">Botrimarina colliarenosi</name>
    <dbReference type="NCBI Taxonomy" id="2528001"/>
    <lineage>
        <taxon>Bacteria</taxon>
        <taxon>Pseudomonadati</taxon>
        <taxon>Planctomycetota</taxon>
        <taxon>Planctomycetia</taxon>
        <taxon>Pirellulales</taxon>
        <taxon>Lacipirellulaceae</taxon>
        <taxon>Botrimarina</taxon>
    </lineage>
</organism>
<dbReference type="InterPro" id="IPR017972">
    <property type="entry name" value="Cyt_P450_CS"/>
</dbReference>
<dbReference type="GO" id="GO:0020037">
    <property type="term" value="F:heme binding"/>
    <property type="evidence" value="ECO:0007669"/>
    <property type="project" value="InterPro"/>
</dbReference>
<dbReference type="PROSITE" id="PS00086">
    <property type="entry name" value="CYTOCHROME_P450"/>
    <property type="match status" value="1"/>
</dbReference>
<feature type="region of interest" description="Disordered" evidence="9">
    <location>
        <begin position="1"/>
        <end position="40"/>
    </location>
</feature>
<dbReference type="PRINTS" id="PR00465">
    <property type="entry name" value="EP450IV"/>
</dbReference>
<dbReference type="Proteomes" id="UP000317421">
    <property type="component" value="Unassembled WGS sequence"/>
</dbReference>
<dbReference type="OrthoDB" id="9789468at2"/>
<keyword evidence="2 7" id="KW-0349">Heme</keyword>
<evidence type="ECO:0000313" key="11">
    <source>
        <dbReference type="Proteomes" id="UP000317421"/>
    </source>
</evidence>
<evidence type="ECO:0000313" key="10">
    <source>
        <dbReference type="EMBL" id="TWT93410.1"/>
    </source>
</evidence>
<evidence type="ECO:0000256" key="9">
    <source>
        <dbReference type="SAM" id="MobiDB-lite"/>
    </source>
</evidence>
<dbReference type="PANTHER" id="PTHR24291">
    <property type="entry name" value="CYTOCHROME P450 FAMILY 4"/>
    <property type="match status" value="1"/>
</dbReference>
<evidence type="ECO:0000256" key="1">
    <source>
        <dbReference type="ARBA" id="ARBA00010617"/>
    </source>
</evidence>
<keyword evidence="5 7" id="KW-0408">Iron</keyword>
<dbReference type="GO" id="GO:0016705">
    <property type="term" value="F:oxidoreductase activity, acting on paired donors, with incorporation or reduction of molecular oxygen"/>
    <property type="evidence" value="ECO:0007669"/>
    <property type="project" value="InterPro"/>
</dbReference>
<dbReference type="PANTHER" id="PTHR24291:SF50">
    <property type="entry name" value="BIFUNCTIONAL ALBAFLAVENONE MONOOXYGENASE_TERPENE SYNTHASE"/>
    <property type="match status" value="1"/>
</dbReference>
<dbReference type="Gene3D" id="1.10.630.10">
    <property type="entry name" value="Cytochrome P450"/>
    <property type="match status" value="1"/>
</dbReference>
<comment type="cofactor">
    <cofactor evidence="7">
        <name>heme</name>
        <dbReference type="ChEBI" id="CHEBI:30413"/>
    </cofactor>
</comment>
<dbReference type="PRINTS" id="PR00385">
    <property type="entry name" value="P450"/>
</dbReference>
<name>A0A5C6A242_9BACT</name>
<evidence type="ECO:0000256" key="8">
    <source>
        <dbReference type="RuleBase" id="RU000461"/>
    </source>
</evidence>
<gene>
    <name evidence="10" type="ORF">Pla108_39040</name>
</gene>
<keyword evidence="4 8" id="KW-0560">Oxidoreductase</keyword>
<dbReference type="SUPFAM" id="SSF48264">
    <property type="entry name" value="Cytochrome P450"/>
    <property type="match status" value="1"/>
</dbReference>
<evidence type="ECO:0000256" key="7">
    <source>
        <dbReference type="PIRSR" id="PIRSR602403-1"/>
    </source>
</evidence>
<dbReference type="GO" id="GO:0004497">
    <property type="term" value="F:monooxygenase activity"/>
    <property type="evidence" value="ECO:0007669"/>
    <property type="project" value="UniProtKB-KW"/>
</dbReference>
<dbReference type="InterPro" id="IPR050196">
    <property type="entry name" value="Cytochrome_P450_Monoox"/>
</dbReference>
<dbReference type="GO" id="GO:0005506">
    <property type="term" value="F:iron ion binding"/>
    <property type="evidence" value="ECO:0007669"/>
    <property type="project" value="InterPro"/>
</dbReference>